<keyword evidence="3" id="KW-1185">Reference proteome</keyword>
<feature type="domain" description="DUF5786" evidence="1">
    <location>
        <begin position="21"/>
        <end position="73"/>
    </location>
</feature>
<dbReference type="AlphaFoldDB" id="A0AAV3UFD9"/>
<protein>
    <recommendedName>
        <fullName evidence="1">DUF5786 domain-containing protein</fullName>
    </recommendedName>
</protein>
<proteinExistence type="predicted"/>
<reference evidence="2 3" key="1">
    <citation type="journal article" date="2019" name="Int. J. Syst. Evol. Microbiol.">
        <title>The Global Catalogue of Microorganisms (GCM) 10K type strain sequencing project: providing services to taxonomists for standard genome sequencing and annotation.</title>
        <authorList>
            <consortium name="The Broad Institute Genomics Platform"/>
            <consortium name="The Broad Institute Genome Sequencing Center for Infectious Disease"/>
            <person name="Wu L."/>
            <person name="Ma J."/>
        </authorList>
    </citation>
    <scope>NUCLEOTIDE SEQUENCE [LARGE SCALE GENOMIC DNA]</scope>
    <source>
        <strain evidence="2 3">JCM 17504</strain>
    </source>
</reference>
<dbReference type="Proteomes" id="UP001501729">
    <property type="component" value="Unassembled WGS sequence"/>
</dbReference>
<dbReference type="Pfam" id="PF19099">
    <property type="entry name" value="DUF5786"/>
    <property type="match status" value="1"/>
</dbReference>
<evidence type="ECO:0000313" key="2">
    <source>
        <dbReference type="EMBL" id="GAA5047228.1"/>
    </source>
</evidence>
<organism evidence="2 3">
    <name type="scientific">Haladaptatus pallidirubidus</name>
    <dbReference type="NCBI Taxonomy" id="1008152"/>
    <lineage>
        <taxon>Archaea</taxon>
        <taxon>Methanobacteriati</taxon>
        <taxon>Methanobacteriota</taxon>
        <taxon>Stenosarchaea group</taxon>
        <taxon>Halobacteria</taxon>
        <taxon>Halobacteriales</taxon>
        <taxon>Haladaptataceae</taxon>
        <taxon>Haladaptatus</taxon>
    </lineage>
</organism>
<comment type="caution">
    <text evidence="2">The sequence shown here is derived from an EMBL/GenBank/DDBJ whole genome shotgun (WGS) entry which is preliminary data.</text>
</comment>
<evidence type="ECO:0000313" key="3">
    <source>
        <dbReference type="Proteomes" id="UP001501729"/>
    </source>
</evidence>
<evidence type="ECO:0000259" key="1">
    <source>
        <dbReference type="Pfam" id="PF19099"/>
    </source>
</evidence>
<dbReference type="InterPro" id="IPR043902">
    <property type="entry name" value="DUF5786"/>
</dbReference>
<name>A0AAV3UFD9_9EURY</name>
<gene>
    <name evidence="2" type="ORF">GCM10025751_17490</name>
</gene>
<accession>A0AAV3UFD9</accession>
<dbReference type="EMBL" id="BAABKX010000001">
    <property type="protein sequence ID" value="GAA5047228.1"/>
    <property type="molecule type" value="Genomic_DNA"/>
</dbReference>
<sequence length="75" mass="8875">MIIRYINYWLTLSMSVVVMSMGAYDEEEHERRERKNSTVDTDFDDVRSDYHGTVEYDSGDSAEDLLKQFEKIKSQ</sequence>